<comment type="similarity">
    <text evidence="2 13">Belongs to the cation transport ATPase (P-type) (TC 3.A.3) family. Type IV subfamily.</text>
</comment>
<evidence type="ECO:0000256" key="8">
    <source>
        <dbReference type="ARBA" id="ARBA00022967"/>
    </source>
</evidence>
<dbReference type="Gene3D" id="3.40.1110.10">
    <property type="entry name" value="Calcium-transporting ATPase, cytoplasmic domain N"/>
    <property type="match status" value="2"/>
</dbReference>
<keyword evidence="9 13" id="KW-1133">Transmembrane helix</keyword>
<sequence length="1470" mass="164547">MARANPNRLAVWYARLAAFNVENLFVRKREPGPRRTVFVNQDLPEDYWDQKGRIKKEHVYTPNQVITSKYTIITFLPRNLLEQFRRIANIFFLGIAILQFFNKFSTISPGLVILPLLVVLGITAIKDGYEDIKRHQSDRRVNHSMVRVLDGGDFANSNAMKPKSKTFVRGLVPNRLIPSAKKPNTPDVEKVETQENNPSQGPEPELPPEVEFDDDVPEHERRFSFHFGHGHPTRPHWKRSIWEDVRVGDIVKIMDNESFPADILICATSEDENVAFVETKNLDGETNLKSRTAVSVLTHLRSAADCAKKENAFSVDLDRPDNNMFKLNATIVPQGHGEKKDHVPADIGNMLLRGTVLRNTGWVIGVVLFTGEDTKIVLNSGGTPSKRSKVERQMNPQVFLNLILLAMMAVACAIVDAVNEHRDYPRGAPWLYGANQPDDNPSINGLVTWAFALITFQNIVPISLYISIEAVRTCQALFIYFDTQIYYEKTGQATLARSWNLSDDLGQIEYIFSDKTGTLTQNKMVYRQCSIGGKVYIGDPDDEDSERPSSEAQSSTNDTTSSAVAEKPSSPSPPTSKKAPFFHSPELSSDLEAALHSSSSSPNASHARALNGFFSVLALCHTVLTSTNKETGRVEYKAQSPDEEALVRAAADVGYVFRGREREIMYLETPMSRERAADNSDKEKEIEVDIASDIDGGSSTSRTRPPTGKSQSSDNKDKYEKYELLNILEFNSARKRMSVVVRKLDGEKNKLFLLMKGADNVVFERLKKGADEALKQQTEMHLSEFANSGLRTLTLAYKVIPEEEYERWSERYHEATVAMEDREEKIDQVSDELEQDVRLLGATAIEDSLQDGVPETIADLKRAGIKVWVATGDKLETAIAIGHSTNLISRESNIIVIRGGSENSRPVYDQIVGAIEEFFPESELLDDHGIPSRPSSLRRRSISGTSSIASGRPRLHRVETGITSIVGSDNGDRPGGFVLVIEGTALGNALDDDETKDLLLSLAMLCEGVICCRVSPLQKALVVKMVKNGLGAMTLAIGDGANDVSMIQAADVGVGIAGEEGLQAVNSSDYAIAQFRFLKRLILVHGHWSYARNANMILNFFYKNIVCIGVLWWFQIYDAWSSAYAFEYTYLIFWNAFWTLCPVIAIGIFDRIVDDHVLMDLPELYRYGREGRWFGMKWFVMYMLDGVYQSAIIYFLIAYTYASTPTTRQDGYNQYIYEFTTTMVFAAVMTANLFNGLNTSFWSGWVFFAVFIGIVLVWIYTAVYDTISPGWFTTPVFGNNTFLFHSAYFWLCLPLTIVLALAPRYIAKAWKFGFAPDDIDIMRWQVKVDPHNKNYAQYAFTHDDGLDGLRPHGREPSEAISRRTSRTDSVVSMPAGPASASASRHSIRPHPNQSMISVRSASRTDMATGIRSVHRGFDFSTEEGGHTIQRMQTDLSERRVRSRLGLGRLTKKTSGSTGVGRVLSVLKKKS</sequence>
<evidence type="ECO:0000259" key="16">
    <source>
        <dbReference type="Pfam" id="PF16212"/>
    </source>
</evidence>
<dbReference type="InterPro" id="IPR023299">
    <property type="entry name" value="ATPase_P-typ_cyto_dom_N"/>
</dbReference>
<evidence type="ECO:0000256" key="12">
    <source>
        <dbReference type="ARBA" id="ARBA00049128"/>
    </source>
</evidence>
<keyword evidence="10 13" id="KW-0472">Membrane</keyword>
<feature type="domain" description="P-type ATPase N-terminal" evidence="15">
    <location>
        <begin position="56"/>
        <end position="110"/>
    </location>
</feature>
<feature type="region of interest" description="Disordered" evidence="14">
    <location>
        <begin position="537"/>
        <end position="583"/>
    </location>
</feature>
<dbReference type="Gene3D" id="3.40.50.1000">
    <property type="entry name" value="HAD superfamily/HAD-like"/>
    <property type="match status" value="2"/>
</dbReference>
<evidence type="ECO:0000313" key="17">
    <source>
        <dbReference type="EMBL" id="KAK7467654.1"/>
    </source>
</evidence>
<feature type="transmembrane region" description="Helical" evidence="13">
    <location>
        <begin position="398"/>
        <end position="418"/>
    </location>
</feature>
<feature type="region of interest" description="Disordered" evidence="14">
    <location>
        <begin position="1346"/>
        <end position="1403"/>
    </location>
</feature>
<dbReference type="InterPro" id="IPR006539">
    <property type="entry name" value="P-type_ATPase_IV"/>
</dbReference>
<dbReference type="InterPro" id="IPR032630">
    <property type="entry name" value="P_typ_ATPase_c"/>
</dbReference>
<feature type="transmembrane region" description="Helical" evidence="13">
    <location>
        <begin position="1214"/>
        <end position="1234"/>
    </location>
</feature>
<comment type="catalytic activity">
    <reaction evidence="12">
        <text>a 1,2-diacyl-sn-glycero-3-phosphoethanolamine(out) + ATP + H2O = a 1,2-diacyl-sn-glycero-3-phosphoethanolamine(in) + ADP + phosphate + H(+)</text>
        <dbReference type="Rhea" id="RHEA:66132"/>
        <dbReference type="ChEBI" id="CHEBI:15377"/>
        <dbReference type="ChEBI" id="CHEBI:15378"/>
        <dbReference type="ChEBI" id="CHEBI:30616"/>
        <dbReference type="ChEBI" id="CHEBI:43474"/>
        <dbReference type="ChEBI" id="CHEBI:64612"/>
        <dbReference type="ChEBI" id="CHEBI:456216"/>
    </reaction>
    <physiologicalReaction direction="left-to-right" evidence="12">
        <dbReference type="Rhea" id="RHEA:66133"/>
    </physiologicalReaction>
</comment>
<evidence type="ECO:0000256" key="11">
    <source>
        <dbReference type="ARBA" id="ARBA00034036"/>
    </source>
</evidence>
<feature type="compositionally biased region" description="Polar residues" evidence="14">
    <location>
        <begin position="697"/>
        <end position="713"/>
    </location>
</feature>
<dbReference type="Pfam" id="PF13246">
    <property type="entry name" value="Cation_ATPase"/>
    <property type="match status" value="1"/>
</dbReference>
<dbReference type="PANTHER" id="PTHR24092:SF153">
    <property type="entry name" value="PHOSPHOLIPID-TRANSPORTING ATPASE"/>
    <property type="match status" value="1"/>
</dbReference>
<keyword evidence="5 13" id="KW-0547">Nucleotide-binding</keyword>
<evidence type="ECO:0000256" key="4">
    <source>
        <dbReference type="ARBA" id="ARBA00022723"/>
    </source>
</evidence>
<feature type="compositionally biased region" description="Low complexity" evidence="14">
    <location>
        <begin position="1367"/>
        <end position="1383"/>
    </location>
</feature>
<feature type="transmembrane region" description="Helical" evidence="13">
    <location>
        <begin position="446"/>
        <end position="468"/>
    </location>
</feature>
<evidence type="ECO:0000256" key="2">
    <source>
        <dbReference type="ARBA" id="ARBA00008109"/>
    </source>
</evidence>
<dbReference type="SUPFAM" id="SSF81665">
    <property type="entry name" value="Calcium ATPase, transmembrane domain M"/>
    <property type="match status" value="1"/>
</dbReference>
<proteinExistence type="inferred from homology"/>
<evidence type="ECO:0000256" key="13">
    <source>
        <dbReference type="RuleBase" id="RU362033"/>
    </source>
</evidence>
<comment type="subcellular location">
    <subcellularLocation>
        <location evidence="1 13">Membrane</location>
        <topology evidence="1 13">Multi-pass membrane protein</topology>
    </subcellularLocation>
</comment>
<dbReference type="Gene3D" id="2.70.150.10">
    <property type="entry name" value="Calcium-transporting ATPase, cytoplasmic transduction domain A"/>
    <property type="match status" value="1"/>
</dbReference>
<dbReference type="Pfam" id="PF16212">
    <property type="entry name" value="PhoLip_ATPase_C"/>
    <property type="match status" value="1"/>
</dbReference>
<comment type="catalytic activity">
    <reaction evidence="11 13">
        <text>ATP + H2O + phospholipidSide 1 = ADP + phosphate + phospholipidSide 2.</text>
        <dbReference type="EC" id="7.6.2.1"/>
    </reaction>
</comment>
<feature type="compositionally biased region" description="Polar residues" evidence="14">
    <location>
        <begin position="1391"/>
        <end position="1403"/>
    </location>
</feature>
<accession>A0ABR1JUT8</accession>
<evidence type="ECO:0000256" key="10">
    <source>
        <dbReference type="ARBA" id="ARBA00023136"/>
    </source>
</evidence>
<dbReference type="InterPro" id="IPR001757">
    <property type="entry name" value="P_typ_ATPase"/>
</dbReference>
<gene>
    <name evidence="17" type="ORF">VKT23_004707</name>
</gene>
<name>A0ABR1JUT8_9AGAR</name>
<feature type="transmembrane region" description="Helical" evidence="13">
    <location>
        <begin position="1282"/>
        <end position="1302"/>
    </location>
</feature>
<dbReference type="Pfam" id="PF16209">
    <property type="entry name" value="PhoLip_ATPase_N"/>
    <property type="match status" value="1"/>
</dbReference>
<reference evidence="17 18" key="1">
    <citation type="submission" date="2024-01" db="EMBL/GenBank/DDBJ databases">
        <title>A draft genome for the cacao thread blight pathogen Marasmiellus scandens.</title>
        <authorList>
            <person name="Baruah I.K."/>
            <person name="Leung J."/>
            <person name="Bukari Y."/>
            <person name="Amoako-Attah I."/>
            <person name="Meinhardt L.W."/>
            <person name="Bailey B.A."/>
            <person name="Cohen S.P."/>
        </authorList>
    </citation>
    <scope>NUCLEOTIDE SEQUENCE [LARGE SCALE GENOMIC DNA]</scope>
    <source>
        <strain evidence="17 18">GH-19</strain>
    </source>
</reference>
<dbReference type="InterPro" id="IPR008250">
    <property type="entry name" value="ATPase_P-typ_transduc_dom_A_sf"/>
</dbReference>
<evidence type="ECO:0000256" key="9">
    <source>
        <dbReference type="ARBA" id="ARBA00022989"/>
    </source>
</evidence>
<feature type="transmembrane region" description="Helical" evidence="13">
    <location>
        <begin position="1179"/>
        <end position="1202"/>
    </location>
</feature>
<dbReference type="InterPro" id="IPR044492">
    <property type="entry name" value="P_typ_ATPase_HD_dom"/>
</dbReference>
<keyword evidence="3 13" id="KW-0812">Transmembrane</keyword>
<evidence type="ECO:0000256" key="5">
    <source>
        <dbReference type="ARBA" id="ARBA00022741"/>
    </source>
</evidence>
<organism evidence="17 18">
    <name type="scientific">Marasmiellus scandens</name>
    <dbReference type="NCBI Taxonomy" id="2682957"/>
    <lineage>
        <taxon>Eukaryota</taxon>
        <taxon>Fungi</taxon>
        <taxon>Dikarya</taxon>
        <taxon>Basidiomycota</taxon>
        <taxon>Agaricomycotina</taxon>
        <taxon>Agaricomycetes</taxon>
        <taxon>Agaricomycetidae</taxon>
        <taxon>Agaricales</taxon>
        <taxon>Marasmiineae</taxon>
        <taxon>Omphalotaceae</taxon>
        <taxon>Marasmiellus</taxon>
    </lineage>
</organism>
<dbReference type="InterPro" id="IPR032631">
    <property type="entry name" value="P-type_ATPase_N"/>
</dbReference>
<keyword evidence="6 13" id="KW-0067">ATP-binding</keyword>
<dbReference type="NCBIfam" id="TIGR01494">
    <property type="entry name" value="ATPase_P-type"/>
    <property type="match status" value="1"/>
</dbReference>
<dbReference type="SFLD" id="SFLDG00002">
    <property type="entry name" value="C1.7:_P-type_atpase_like"/>
    <property type="match status" value="1"/>
</dbReference>
<dbReference type="SUPFAM" id="SSF81660">
    <property type="entry name" value="Metal cation-transporting ATPase, ATP-binding domain N"/>
    <property type="match status" value="1"/>
</dbReference>
<evidence type="ECO:0000259" key="15">
    <source>
        <dbReference type="Pfam" id="PF16209"/>
    </source>
</evidence>
<feature type="compositionally biased region" description="Polar residues" evidence="14">
    <location>
        <begin position="552"/>
        <end position="563"/>
    </location>
</feature>
<feature type="region of interest" description="Disordered" evidence="14">
    <location>
        <begin position="176"/>
        <end position="211"/>
    </location>
</feature>
<dbReference type="Gene3D" id="1.20.1110.10">
    <property type="entry name" value="Calcium-transporting ATPase, transmembrane domain"/>
    <property type="match status" value="1"/>
</dbReference>
<dbReference type="SUPFAM" id="SSF81653">
    <property type="entry name" value="Calcium ATPase, transduction domain A"/>
    <property type="match status" value="1"/>
</dbReference>
<feature type="transmembrane region" description="Helical" evidence="13">
    <location>
        <begin position="1097"/>
        <end position="1116"/>
    </location>
</feature>
<dbReference type="SFLD" id="SFLDS00003">
    <property type="entry name" value="Haloacid_Dehalogenase"/>
    <property type="match status" value="1"/>
</dbReference>
<keyword evidence="7 13" id="KW-0460">Magnesium</keyword>
<dbReference type="InterPro" id="IPR036412">
    <property type="entry name" value="HAD-like_sf"/>
</dbReference>
<keyword evidence="8 13" id="KW-1278">Translocase</keyword>
<dbReference type="EMBL" id="JBANRG010000004">
    <property type="protein sequence ID" value="KAK7467654.1"/>
    <property type="molecule type" value="Genomic_DNA"/>
</dbReference>
<evidence type="ECO:0000313" key="18">
    <source>
        <dbReference type="Proteomes" id="UP001498398"/>
    </source>
</evidence>
<dbReference type="PROSITE" id="PS00154">
    <property type="entry name" value="ATPASE_E1_E2"/>
    <property type="match status" value="1"/>
</dbReference>
<feature type="transmembrane region" description="Helical" evidence="13">
    <location>
        <begin position="1241"/>
        <end position="1262"/>
    </location>
</feature>
<dbReference type="InterPro" id="IPR018303">
    <property type="entry name" value="ATPase_P-typ_P_site"/>
</dbReference>
<feature type="compositionally biased region" description="Basic and acidic residues" evidence="14">
    <location>
        <begin position="1346"/>
        <end position="1361"/>
    </location>
</feature>
<evidence type="ECO:0000256" key="1">
    <source>
        <dbReference type="ARBA" id="ARBA00004141"/>
    </source>
</evidence>
<feature type="region of interest" description="Disordered" evidence="14">
    <location>
        <begin position="929"/>
        <end position="948"/>
    </location>
</feature>
<evidence type="ECO:0000256" key="6">
    <source>
        <dbReference type="ARBA" id="ARBA00022840"/>
    </source>
</evidence>
<protein>
    <recommendedName>
        <fullName evidence="13">Phospholipid-transporting ATPase</fullName>
        <ecNumber evidence="13">7.6.2.1</ecNumber>
    </recommendedName>
</protein>
<dbReference type="PRINTS" id="PR00119">
    <property type="entry name" value="CATATPASE"/>
</dbReference>
<feature type="transmembrane region" description="Helical" evidence="13">
    <location>
        <begin position="107"/>
        <end position="125"/>
    </location>
</feature>
<evidence type="ECO:0000256" key="14">
    <source>
        <dbReference type="SAM" id="MobiDB-lite"/>
    </source>
</evidence>
<keyword evidence="4" id="KW-0479">Metal-binding</keyword>
<dbReference type="NCBIfam" id="TIGR01652">
    <property type="entry name" value="ATPase-Plipid"/>
    <property type="match status" value="2"/>
</dbReference>
<feature type="transmembrane region" description="Helical" evidence="13">
    <location>
        <begin position="1128"/>
        <end position="1149"/>
    </location>
</feature>
<feature type="compositionally biased region" description="Basic and acidic residues" evidence="14">
    <location>
        <begin position="673"/>
        <end position="687"/>
    </location>
</feature>
<keyword evidence="18" id="KW-1185">Reference proteome</keyword>
<dbReference type="InterPro" id="IPR023214">
    <property type="entry name" value="HAD_sf"/>
</dbReference>
<dbReference type="SFLD" id="SFLDF00027">
    <property type="entry name" value="p-type_atpase"/>
    <property type="match status" value="1"/>
</dbReference>
<dbReference type="Proteomes" id="UP001498398">
    <property type="component" value="Unassembled WGS sequence"/>
</dbReference>
<dbReference type="PANTHER" id="PTHR24092">
    <property type="entry name" value="PROBABLE PHOSPHOLIPID-TRANSPORTING ATPASE"/>
    <property type="match status" value="1"/>
</dbReference>
<evidence type="ECO:0000256" key="3">
    <source>
        <dbReference type="ARBA" id="ARBA00022692"/>
    </source>
</evidence>
<dbReference type="EC" id="7.6.2.1" evidence="13"/>
<evidence type="ECO:0000256" key="7">
    <source>
        <dbReference type="ARBA" id="ARBA00022842"/>
    </source>
</evidence>
<feature type="transmembrane region" description="Helical" evidence="13">
    <location>
        <begin position="84"/>
        <end position="101"/>
    </location>
</feature>
<feature type="region of interest" description="Disordered" evidence="14">
    <location>
        <begin position="673"/>
        <end position="716"/>
    </location>
</feature>
<dbReference type="SUPFAM" id="SSF56784">
    <property type="entry name" value="HAD-like"/>
    <property type="match status" value="1"/>
</dbReference>
<dbReference type="InterPro" id="IPR023298">
    <property type="entry name" value="ATPase_P-typ_TM_dom_sf"/>
</dbReference>
<feature type="domain" description="P-type ATPase C-terminal" evidence="16">
    <location>
        <begin position="1065"/>
        <end position="1316"/>
    </location>
</feature>
<comment type="caution">
    <text evidence="17">The sequence shown here is derived from an EMBL/GenBank/DDBJ whole genome shotgun (WGS) entry which is preliminary data.</text>
</comment>